<dbReference type="InterPro" id="IPR001810">
    <property type="entry name" value="F-box_dom"/>
</dbReference>
<dbReference type="SUPFAM" id="SSF81383">
    <property type="entry name" value="F-box domain"/>
    <property type="match status" value="1"/>
</dbReference>
<name>A0A498I952_MALDO</name>
<dbReference type="Pfam" id="PF00646">
    <property type="entry name" value="F-box"/>
    <property type="match status" value="1"/>
</dbReference>
<evidence type="ECO:0000259" key="1">
    <source>
        <dbReference type="Pfam" id="PF00646"/>
    </source>
</evidence>
<protein>
    <recommendedName>
        <fullName evidence="1">F-box domain-containing protein</fullName>
    </recommendedName>
</protein>
<evidence type="ECO:0000313" key="3">
    <source>
        <dbReference type="Proteomes" id="UP000290289"/>
    </source>
</evidence>
<keyword evidence="3" id="KW-1185">Reference proteome</keyword>
<gene>
    <name evidence="2" type="ORF">DVH24_041113</name>
</gene>
<proteinExistence type="predicted"/>
<sequence>MSIDYLAEEIIAEILLRLPVKSLIKCRRACKSCPFIDTHLVRFLLIESAHYNRNDGRQLFLLQESEKGEYIYTHHTSYYVEYCTELLKPPILDEVIALGI</sequence>
<dbReference type="Gene3D" id="1.20.1280.50">
    <property type="match status" value="1"/>
</dbReference>
<reference evidence="2 3" key="1">
    <citation type="submission" date="2018-10" db="EMBL/GenBank/DDBJ databases">
        <title>A high-quality apple genome assembly.</title>
        <authorList>
            <person name="Hu J."/>
        </authorList>
    </citation>
    <scope>NUCLEOTIDE SEQUENCE [LARGE SCALE GENOMIC DNA]</scope>
    <source>
        <strain evidence="3">cv. HFTH1</strain>
        <tissue evidence="2">Young leaf</tissue>
    </source>
</reference>
<organism evidence="2 3">
    <name type="scientific">Malus domestica</name>
    <name type="common">Apple</name>
    <name type="synonym">Pyrus malus</name>
    <dbReference type="NCBI Taxonomy" id="3750"/>
    <lineage>
        <taxon>Eukaryota</taxon>
        <taxon>Viridiplantae</taxon>
        <taxon>Streptophyta</taxon>
        <taxon>Embryophyta</taxon>
        <taxon>Tracheophyta</taxon>
        <taxon>Spermatophyta</taxon>
        <taxon>Magnoliopsida</taxon>
        <taxon>eudicotyledons</taxon>
        <taxon>Gunneridae</taxon>
        <taxon>Pentapetalae</taxon>
        <taxon>rosids</taxon>
        <taxon>fabids</taxon>
        <taxon>Rosales</taxon>
        <taxon>Rosaceae</taxon>
        <taxon>Amygdaloideae</taxon>
        <taxon>Maleae</taxon>
        <taxon>Malus</taxon>
    </lineage>
</organism>
<dbReference type="InterPro" id="IPR036047">
    <property type="entry name" value="F-box-like_dom_sf"/>
</dbReference>
<accession>A0A498I952</accession>
<feature type="domain" description="F-box" evidence="1">
    <location>
        <begin position="6"/>
        <end position="33"/>
    </location>
</feature>
<evidence type="ECO:0000313" key="2">
    <source>
        <dbReference type="EMBL" id="RXH79966.1"/>
    </source>
</evidence>
<comment type="caution">
    <text evidence="2">The sequence shown here is derived from an EMBL/GenBank/DDBJ whole genome shotgun (WGS) entry which is preliminary data.</text>
</comment>
<dbReference type="Proteomes" id="UP000290289">
    <property type="component" value="Chromosome 13"/>
</dbReference>
<dbReference type="EMBL" id="RDQH01000339">
    <property type="protein sequence ID" value="RXH79966.1"/>
    <property type="molecule type" value="Genomic_DNA"/>
</dbReference>
<dbReference type="AlphaFoldDB" id="A0A498I952"/>